<dbReference type="PROSITE" id="PS50112">
    <property type="entry name" value="PAS"/>
    <property type="match status" value="1"/>
</dbReference>
<dbReference type="InterPro" id="IPR036890">
    <property type="entry name" value="HATPase_C_sf"/>
</dbReference>
<evidence type="ECO:0000259" key="18">
    <source>
        <dbReference type="PROSITE" id="PS50112"/>
    </source>
</evidence>
<dbReference type="SUPFAM" id="SSF55874">
    <property type="entry name" value="ATPase domain of HSP90 chaperone/DNA topoisomerase II/histidine kinase"/>
    <property type="match status" value="1"/>
</dbReference>
<dbReference type="Gene3D" id="3.40.50.2300">
    <property type="match status" value="1"/>
</dbReference>
<dbReference type="InterPro" id="IPR005467">
    <property type="entry name" value="His_kinase_dom"/>
</dbReference>
<keyword evidence="4" id="KW-1003">Cell membrane</keyword>
<dbReference type="PROSITE" id="PS50109">
    <property type="entry name" value="HIS_KIN"/>
    <property type="match status" value="1"/>
</dbReference>
<dbReference type="SMART" id="SM00388">
    <property type="entry name" value="HisKA"/>
    <property type="match status" value="1"/>
</dbReference>
<dbReference type="Gene3D" id="3.30.450.40">
    <property type="match status" value="1"/>
</dbReference>
<keyword evidence="22" id="KW-1185">Reference proteome</keyword>
<evidence type="ECO:0000256" key="4">
    <source>
        <dbReference type="ARBA" id="ARBA00022475"/>
    </source>
</evidence>
<dbReference type="Gene3D" id="3.30.565.10">
    <property type="entry name" value="Histidine kinase-like ATPase, C-terminal domain"/>
    <property type="match status" value="1"/>
</dbReference>
<keyword evidence="11" id="KW-1133">Transmembrane helix</keyword>
<dbReference type="SMART" id="SM00065">
    <property type="entry name" value="GAF"/>
    <property type="match status" value="1"/>
</dbReference>
<dbReference type="SMART" id="SM00448">
    <property type="entry name" value="REC"/>
    <property type="match status" value="1"/>
</dbReference>
<evidence type="ECO:0000256" key="8">
    <source>
        <dbReference type="ARBA" id="ARBA00022741"/>
    </source>
</evidence>
<evidence type="ECO:0000259" key="19">
    <source>
        <dbReference type="PROSITE" id="PS50113"/>
    </source>
</evidence>
<dbReference type="Gene3D" id="3.30.450.20">
    <property type="entry name" value="PAS domain"/>
    <property type="match status" value="2"/>
</dbReference>
<reference evidence="21" key="1">
    <citation type="submission" date="2022-04" db="EMBL/GenBank/DDBJ databases">
        <title>Hymenobacter sp. isolated from the air.</title>
        <authorList>
            <person name="Won M."/>
            <person name="Lee C.-M."/>
            <person name="Woen H.-Y."/>
            <person name="Kwon S.-W."/>
        </authorList>
    </citation>
    <scope>NUCLEOTIDE SEQUENCE</scope>
    <source>
        <strain evidence="21">5420S-77</strain>
    </source>
</reference>
<feature type="domain" description="PAS" evidence="18">
    <location>
        <begin position="283"/>
        <end position="348"/>
    </location>
</feature>
<evidence type="ECO:0000256" key="7">
    <source>
        <dbReference type="ARBA" id="ARBA00022692"/>
    </source>
</evidence>
<dbReference type="InterPro" id="IPR003594">
    <property type="entry name" value="HATPase_dom"/>
</dbReference>
<feature type="domain" description="HPt" evidence="20">
    <location>
        <begin position="831"/>
        <end position="928"/>
    </location>
</feature>
<dbReference type="SMART" id="SM00387">
    <property type="entry name" value="HATPase_c"/>
    <property type="match status" value="1"/>
</dbReference>
<feature type="domain" description="Response regulatory" evidence="17">
    <location>
        <begin position="671"/>
        <end position="789"/>
    </location>
</feature>
<evidence type="ECO:0000259" key="20">
    <source>
        <dbReference type="PROSITE" id="PS50894"/>
    </source>
</evidence>
<keyword evidence="13" id="KW-0472">Membrane</keyword>
<evidence type="ECO:0000256" key="3">
    <source>
        <dbReference type="ARBA" id="ARBA00012438"/>
    </source>
</evidence>
<evidence type="ECO:0000259" key="17">
    <source>
        <dbReference type="PROSITE" id="PS50110"/>
    </source>
</evidence>
<dbReference type="InterPro" id="IPR004358">
    <property type="entry name" value="Sig_transdc_His_kin-like_C"/>
</dbReference>
<dbReference type="SUPFAM" id="SSF47384">
    <property type="entry name" value="Homodimeric domain of signal transducing histidine kinase"/>
    <property type="match status" value="1"/>
</dbReference>
<dbReference type="CDD" id="cd00130">
    <property type="entry name" value="PAS"/>
    <property type="match status" value="2"/>
</dbReference>
<name>A0ABY4GCH4_9BACT</name>
<dbReference type="PROSITE" id="PS50113">
    <property type="entry name" value="PAC"/>
    <property type="match status" value="1"/>
</dbReference>
<keyword evidence="6" id="KW-0808">Transferase</keyword>
<evidence type="ECO:0000256" key="12">
    <source>
        <dbReference type="ARBA" id="ARBA00023012"/>
    </source>
</evidence>
<dbReference type="SUPFAM" id="SSF52172">
    <property type="entry name" value="CheY-like"/>
    <property type="match status" value="1"/>
</dbReference>
<dbReference type="InterPro" id="IPR029016">
    <property type="entry name" value="GAF-like_dom_sf"/>
</dbReference>
<dbReference type="PANTHER" id="PTHR45339">
    <property type="entry name" value="HYBRID SIGNAL TRANSDUCTION HISTIDINE KINASE J"/>
    <property type="match status" value="1"/>
</dbReference>
<evidence type="ECO:0000256" key="13">
    <source>
        <dbReference type="ARBA" id="ARBA00023136"/>
    </source>
</evidence>
<keyword evidence="7" id="KW-0812">Transmembrane</keyword>
<keyword evidence="5 15" id="KW-0597">Phosphoprotein</keyword>
<evidence type="ECO:0000256" key="10">
    <source>
        <dbReference type="ARBA" id="ARBA00022840"/>
    </source>
</evidence>
<dbReference type="Proteomes" id="UP000830401">
    <property type="component" value="Chromosome"/>
</dbReference>
<comment type="catalytic activity">
    <reaction evidence="1">
        <text>ATP + protein L-histidine = ADP + protein N-phospho-L-histidine.</text>
        <dbReference type="EC" id="2.7.13.3"/>
    </reaction>
</comment>
<dbReference type="PRINTS" id="PR00344">
    <property type="entry name" value="BCTRLSENSOR"/>
</dbReference>
<dbReference type="CDD" id="cd16922">
    <property type="entry name" value="HATPase_EvgS-ArcB-TorS-like"/>
    <property type="match status" value="1"/>
</dbReference>
<dbReference type="EMBL" id="CP095061">
    <property type="protein sequence ID" value="UOQ68501.1"/>
    <property type="molecule type" value="Genomic_DNA"/>
</dbReference>
<dbReference type="Pfam" id="PF01627">
    <property type="entry name" value="Hpt"/>
    <property type="match status" value="1"/>
</dbReference>
<dbReference type="SUPFAM" id="SSF55785">
    <property type="entry name" value="PYP-like sensor domain (PAS domain)"/>
    <property type="match status" value="2"/>
</dbReference>
<feature type="domain" description="PAC" evidence="19">
    <location>
        <begin position="230"/>
        <end position="282"/>
    </location>
</feature>
<keyword evidence="8" id="KW-0547">Nucleotide-binding</keyword>
<evidence type="ECO:0000256" key="9">
    <source>
        <dbReference type="ARBA" id="ARBA00022777"/>
    </source>
</evidence>
<dbReference type="InterPro" id="IPR011006">
    <property type="entry name" value="CheY-like_superfamily"/>
</dbReference>
<dbReference type="SMART" id="SM00091">
    <property type="entry name" value="PAS"/>
    <property type="match status" value="2"/>
</dbReference>
<dbReference type="SUPFAM" id="SSF55781">
    <property type="entry name" value="GAF domain-like"/>
    <property type="match status" value="1"/>
</dbReference>
<dbReference type="Gene3D" id="1.10.287.130">
    <property type="match status" value="1"/>
</dbReference>
<dbReference type="PROSITE" id="PS50110">
    <property type="entry name" value="RESPONSE_REGULATORY"/>
    <property type="match status" value="1"/>
</dbReference>
<dbReference type="Pfam" id="PF13426">
    <property type="entry name" value="PAS_9"/>
    <property type="match status" value="1"/>
</dbReference>
<dbReference type="Pfam" id="PF13185">
    <property type="entry name" value="GAF_2"/>
    <property type="match status" value="1"/>
</dbReference>
<dbReference type="InterPro" id="IPR008207">
    <property type="entry name" value="Sig_transdc_His_kin_Hpt_dom"/>
</dbReference>
<dbReference type="InterPro" id="IPR013767">
    <property type="entry name" value="PAS_fold"/>
</dbReference>
<dbReference type="CDD" id="cd00082">
    <property type="entry name" value="HisKA"/>
    <property type="match status" value="1"/>
</dbReference>
<protein>
    <recommendedName>
        <fullName evidence="3">histidine kinase</fullName>
        <ecNumber evidence="3">2.7.13.3</ecNumber>
    </recommendedName>
</protein>
<dbReference type="Pfam" id="PF00989">
    <property type="entry name" value="PAS"/>
    <property type="match status" value="1"/>
</dbReference>
<evidence type="ECO:0000256" key="15">
    <source>
        <dbReference type="PROSITE-ProRule" id="PRU00169"/>
    </source>
</evidence>
<dbReference type="InterPro" id="IPR001789">
    <property type="entry name" value="Sig_transdc_resp-reg_receiver"/>
</dbReference>
<keyword evidence="9" id="KW-0418">Kinase</keyword>
<feature type="domain" description="Histidine kinase" evidence="16">
    <location>
        <begin position="421"/>
        <end position="642"/>
    </location>
</feature>
<dbReference type="RefSeq" id="WP_245125744.1">
    <property type="nucleotide sequence ID" value="NZ_CP095061.1"/>
</dbReference>
<feature type="modified residue" description="4-aspartylphosphate" evidence="15">
    <location>
        <position position="722"/>
    </location>
</feature>
<dbReference type="InterPro" id="IPR000700">
    <property type="entry name" value="PAS-assoc_C"/>
</dbReference>
<dbReference type="PANTHER" id="PTHR45339:SF1">
    <property type="entry name" value="HYBRID SIGNAL TRANSDUCTION HISTIDINE KINASE J"/>
    <property type="match status" value="1"/>
</dbReference>
<dbReference type="CDD" id="cd17546">
    <property type="entry name" value="REC_hyHK_CKI1_RcsC-like"/>
    <property type="match status" value="1"/>
</dbReference>
<evidence type="ECO:0000259" key="16">
    <source>
        <dbReference type="PROSITE" id="PS50109"/>
    </source>
</evidence>
<dbReference type="InterPro" id="IPR036641">
    <property type="entry name" value="HPT_dom_sf"/>
</dbReference>
<organism evidence="21 22">
    <name type="scientific">Hymenobacter volaticus</name>
    <dbReference type="NCBI Taxonomy" id="2932254"/>
    <lineage>
        <taxon>Bacteria</taxon>
        <taxon>Pseudomonadati</taxon>
        <taxon>Bacteroidota</taxon>
        <taxon>Cytophagia</taxon>
        <taxon>Cytophagales</taxon>
        <taxon>Hymenobacteraceae</taxon>
        <taxon>Hymenobacter</taxon>
    </lineage>
</organism>
<dbReference type="SUPFAM" id="SSF47226">
    <property type="entry name" value="Histidine-containing phosphotransfer domain, HPT domain"/>
    <property type="match status" value="1"/>
</dbReference>
<evidence type="ECO:0000256" key="11">
    <source>
        <dbReference type="ARBA" id="ARBA00022989"/>
    </source>
</evidence>
<evidence type="ECO:0000256" key="14">
    <source>
        <dbReference type="PROSITE-ProRule" id="PRU00110"/>
    </source>
</evidence>
<keyword evidence="12" id="KW-0902">Two-component regulatory system</keyword>
<dbReference type="PROSITE" id="PS50894">
    <property type="entry name" value="HPT"/>
    <property type="match status" value="1"/>
</dbReference>
<accession>A0ABY4GCH4</accession>
<dbReference type="Pfam" id="PF02518">
    <property type="entry name" value="HATPase_c"/>
    <property type="match status" value="1"/>
</dbReference>
<dbReference type="InterPro" id="IPR035965">
    <property type="entry name" value="PAS-like_dom_sf"/>
</dbReference>
<dbReference type="Pfam" id="PF00072">
    <property type="entry name" value="Response_reg"/>
    <property type="match status" value="1"/>
</dbReference>
<evidence type="ECO:0000256" key="1">
    <source>
        <dbReference type="ARBA" id="ARBA00000085"/>
    </source>
</evidence>
<dbReference type="InterPro" id="IPR000014">
    <property type="entry name" value="PAS"/>
</dbReference>
<dbReference type="InterPro" id="IPR003018">
    <property type="entry name" value="GAF"/>
</dbReference>
<feature type="modified residue" description="Phosphohistidine" evidence="14">
    <location>
        <position position="870"/>
    </location>
</feature>
<evidence type="ECO:0000256" key="5">
    <source>
        <dbReference type="ARBA" id="ARBA00022553"/>
    </source>
</evidence>
<sequence>MHSLYGAIHRELSKIIETNNFYIALCDEARTQLQFAYFVDQNTPGEVGAVSRPFSSGMSEYIIRTGRPQYMLRHELEELISSGTITAYGLIPEVMLCSPLSIGERIIGVIAVQDYHKADAYAPTDLEILHFISNQVALAIERKRNEVQIQKQNARLNAIFESGSHLMWSVDTHSRLTSFNRNYAAYFLRRNGVYPAPNVNLFQADLAMMEEDARELFVENYRKAFQGQPQRFEVRLQDARGADSWREIFLNPIYLDDGSFEEISGIAHDITEKKHSQLELAAQEEKFRAIFESFQDVYYRTDDQGILTLVSPSVLDVLGYAAEDVVGTPISNYYIHSQERDNLLRVIQTDGDARNFPIEMRHKQGHNVSMLVNARLVSGGITGTEGIARDITTFNQMQIDLRRAKDEAESALEAKTLFLANMSHELRTPMNGIIGMIDLLHQTVSSEEQEEYVDTLRKSSDALLAILNDILDLSKIQAGKLQLNEEGMDLHYTLEKIHSLFANRAQQKRLTFSYHIAPNTPRFIVTDETRLLQILSNLTSNAIKFTSQGTVSIIVSTDKREDDEYKLRIAVQDSGIGISTENAKLLFTNFTQLDTTPTKAFGGTGLGLAISKQLAELLGGDIGVLSNEGDGSTFWFTLRCRAAYNEDEIVQERLASRERAPDITRFDTAPRVLLVDDNPINLKVAIRLLDKLGCEVAVADNGFEAISKATAPGSKFDLVFMDIQMPEMDGVAAMQEIRRRLGSACPPVVAMTAYSMKEDAERFVREGMDDYVSKPVKSQDLHSVLRRWVTAGPAMRPSSAALPVAEAAPAAVEEPPFIDPDVIEQLRQLGGAEFAAQLYQDFEVEVTQLLDEAQVLVQSGQYEQILPHLHQLKGTGFTLGLTLLAECAKEIEHNLKKGDQSTVEQDFQKLMDYFTRFKAVYPGVTSDL</sequence>
<dbReference type="EC" id="2.7.13.3" evidence="3"/>
<dbReference type="NCBIfam" id="TIGR00229">
    <property type="entry name" value="sensory_box"/>
    <property type="match status" value="2"/>
</dbReference>
<dbReference type="Pfam" id="PF00512">
    <property type="entry name" value="HisKA"/>
    <property type="match status" value="1"/>
</dbReference>
<proteinExistence type="predicted"/>
<keyword evidence="10" id="KW-0067">ATP-binding</keyword>
<dbReference type="InterPro" id="IPR036097">
    <property type="entry name" value="HisK_dim/P_sf"/>
</dbReference>
<evidence type="ECO:0000313" key="21">
    <source>
        <dbReference type="EMBL" id="UOQ68501.1"/>
    </source>
</evidence>
<evidence type="ECO:0000256" key="6">
    <source>
        <dbReference type="ARBA" id="ARBA00022679"/>
    </source>
</evidence>
<gene>
    <name evidence="21" type="ORF">MUN86_14020</name>
</gene>
<dbReference type="Gene3D" id="1.20.120.160">
    <property type="entry name" value="HPT domain"/>
    <property type="match status" value="1"/>
</dbReference>
<dbReference type="InterPro" id="IPR003661">
    <property type="entry name" value="HisK_dim/P_dom"/>
</dbReference>
<comment type="subcellular location">
    <subcellularLocation>
        <location evidence="2">Cell membrane</location>
        <topology evidence="2">Multi-pass membrane protein</topology>
    </subcellularLocation>
</comment>
<evidence type="ECO:0000256" key="2">
    <source>
        <dbReference type="ARBA" id="ARBA00004651"/>
    </source>
</evidence>
<evidence type="ECO:0000313" key="22">
    <source>
        <dbReference type="Proteomes" id="UP000830401"/>
    </source>
</evidence>